<dbReference type="GO" id="GO:0005576">
    <property type="term" value="C:extracellular region"/>
    <property type="evidence" value="ECO:0007669"/>
    <property type="project" value="UniProtKB-SubCell"/>
</dbReference>
<dbReference type="GO" id="GO:0071973">
    <property type="term" value="P:bacterial-type flagellum-dependent cell motility"/>
    <property type="evidence" value="ECO:0007669"/>
    <property type="project" value="TreeGrafter"/>
</dbReference>
<gene>
    <name evidence="8" type="ORF">XJ32_05265</name>
</gene>
<proteinExistence type="inferred from homology"/>
<dbReference type="NCBIfam" id="NF006282">
    <property type="entry name" value="PRK08453.1"/>
    <property type="match status" value="1"/>
</dbReference>
<keyword evidence="5" id="KW-0964">Secreted</keyword>
<keyword evidence="3 5" id="KW-0175">Coiled coil</keyword>
<dbReference type="Proteomes" id="UP000188298">
    <property type="component" value="Chromosome"/>
</dbReference>
<name>A0A1Q2LGP1_9HELI</name>
<organism evidence="8 9">
    <name type="scientific">Helicobacter bilis</name>
    <dbReference type="NCBI Taxonomy" id="37372"/>
    <lineage>
        <taxon>Bacteria</taxon>
        <taxon>Pseudomonadati</taxon>
        <taxon>Campylobacterota</taxon>
        <taxon>Epsilonproteobacteria</taxon>
        <taxon>Campylobacterales</taxon>
        <taxon>Helicobacteraceae</taxon>
        <taxon>Helicobacter</taxon>
    </lineage>
</organism>
<dbReference type="InterPro" id="IPR010809">
    <property type="entry name" value="FliD_C"/>
</dbReference>
<dbReference type="RefSeq" id="WP_005216860.1">
    <property type="nucleotide sequence ID" value="NZ_CABKOK010000001.1"/>
</dbReference>
<dbReference type="EMBL" id="CP019645">
    <property type="protein sequence ID" value="AQQ59593.1"/>
    <property type="molecule type" value="Genomic_DNA"/>
</dbReference>
<dbReference type="AlphaFoldDB" id="A0A1Q2LGP1"/>
<evidence type="ECO:0000313" key="9">
    <source>
        <dbReference type="Proteomes" id="UP000188298"/>
    </source>
</evidence>
<keyword evidence="4 5" id="KW-0975">Bacterial flagellum</keyword>
<dbReference type="GO" id="GO:0007155">
    <property type="term" value="P:cell adhesion"/>
    <property type="evidence" value="ECO:0007669"/>
    <property type="project" value="InterPro"/>
</dbReference>
<evidence type="ECO:0000256" key="5">
    <source>
        <dbReference type="RuleBase" id="RU362066"/>
    </source>
</evidence>
<dbReference type="KEGG" id="hbl:XJ32_05265"/>
<feature type="coiled-coil region" evidence="5">
    <location>
        <begin position="609"/>
        <end position="639"/>
    </location>
</feature>
<dbReference type="InterPro" id="IPR003481">
    <property type="entry name" value="FliD_N"/>
</dbReference>
<dbReference type="InterPro" id="IPR040026">
    <property type="entry name" value="FliD"/>
</dbReference>
<evidence type="ECO:0000256" key="1">
    <source>
        <dbReference type="ARBA" id="ARBA00009764"/>
    </source>
</evidence>
<protein>
    <recommendedName>
        <fullName evidence="5">Flagellar hook-associated protein 2</fullName>
        <shortName evidence="5">HAP2</shortName>
    </recommendedName>
    <alternativeName>
        <fullName evidence="5">Flagellar cap protein</fullName>
    </alternativeName>
</protein>
<sequence>MAGKITSLGLGSSVLNADVIDKLRKADEDNVIKPVDKKMELNIEKQKQLVEIKTALETLRQHTRKLSDYSTFLGRNVSVSGEAVKASAAAGVPVQNINMEVKQLAKSDINEVGTKFASRDDAFSNDDGVLDFFSDGQSYRVEIKGGMTVGEVSQAITDATNGKIMGSIMKIGGEKPYQLMINSKETGENSRIYFGSLLRSEGMGNLDIDLQGEQDFFIEVKGTDGQMHKISVTLNIPQSASDRFLMLQNALKEALSANEATKDLVESGDITFGLPNEGRGFIINDKRGFKINVGGDKTGNLGFMQKESKSQDLYSSNIEVKEGALTGSFQVNGNTIDLAQITKKENTADQNAQAVAEALNTISGVQASTSQNKIALNSDGVTIDIKATSPEETQALESVGLKAGKYSGFSSLQKNVLKIKNVQSAADSEVLYNGATIKRPSNTIDDIVGGLTINLQKVSEEGKPDVISITQNTEDIVKEIQEFAKVYNETVPKLDAVTKFDPDTKRGGVFNTETLIRSIRPDLNQAITQHIANGLEVKSLMDYGISLNDKSVMQLDGGKLSSALSADPEKAKEVFYGGEKKDSLGKYNRYDGVFTKVNKVLADLLEGGNAKLKTFEQTLERELKNYNQEKDKAKKMLDARYDTMQQRFASFDEQIAKANNSFNAVQMMIDQAAANDKKK</sequence>
<dbReference type="Pfam" id="PF07195">
    <property type="entry name" value="FliD_C"/>
    <property type="match status" value="1"/>
</dbReference>
<evidence type="ECO:0000259" key="7">
    <source>
        <dbReference type="Pfam" id="PF07195"/>
    </source>
</evidence>
<reference evidence="8 9" key="1">
    <citation type="submission" date="2017-02" db="EMBL/GenBank/DDBJ databases">
        <title>Whole genome sequencing of Helicobacter bilis strain AAQJH.</title>
        <authorList>
            <person name="Conlan S."/>
            <person name="Thomas P.J."/>
            <person name="Mullikin J."/>
            <person name="Palmore T.N."/>
            <person name="Frank K.M."/>
            <person name="Segre J.A."/>
        </authorList>
    </citation>
    <scope>NUCLEOTIDE SEQUENCE [LARGE SCALE GENOMIC DNA]</scope>
    <source>
        <strain evidence="8 9">AAQJH</strain>
    </source>
</reference>
<dbReference type="PANTHER" id="PTHR30288:SF0">
    <property type="entry name" value="FLAGELLAR HOOK-ASSOCIATED PROTEIN 2"/>
    <property type="match status" value="1"/>
</dbReference>
<keyword evidence="8" id="KW-0966">Cell projection</keyword>
<dbReference type="Pfam" id="PF02465">
    <property type="entry name" value="FliD_N"/>
    <property type="match status" value="1"/>
</dbReference>
<comment type="similarity">
    <text evidence="1 5">Belongs to the FliD family.</text>
</comment>
<comment type="function">
    <text evidence="5">Required for morphogenesis and for the elongation of the flagellar filament by facilitating polymerization of the flagellin monomers at the tip of growing filament. Forms a capping structure, which prevents flagellin subunits (transported through the central channel of the flagellum) from leaking out without polymerization at the distal end.</text>
</comment>
<feature type="domain" description="Flagellar hook-associated protein 2 N-terminal" evidence="6">
    <location>
        <begin position="17"/>
        <end position="108"/>
    </location>
</feature>
<dbReference type="PANTHER" id="PTHR30288">
    <property type="entry name" value="FLAGELLAR CAP/ASSEMBLY PROTEIN FLID"/>
    <property type="match status" value="1"/>
</dbReference>
<accession>A0A1Q2LGP1</accession>
<feature type="domain" description="Flagellar hook-associated protein 2 C-terminal" evidence="7">
    <location>
        <begin position="425"/>
        <end position="659"/>
    </location>
</feature>
<evidence type="ECO:0000259" key="6">
    <source>
        <dbReference type="Pfam" id="PF02465"/>
    </source>
</evidence>
<keyword evidence="8" id="KW-0282">Flagellum</keyword>
<evidence type="ECO:0000256" key="4">
    <source>
        <dbReference type="ARBA" id="ARBA00023143"/>
    </source>
</evidence>
<dbReference type="GO" id="GO:0009424">
    <property type="term" value="C:bacterial-type flagellum hook"/>
    <property type="evidence" value="ECO:0007669"/>
    <property type="project" value="UniProtKB-UniRule"/>
</dbReference>
<keyword evidence="8" id="KW-0969">Cilium</keyword>
<dbReference type="GO" id="GO:0009421">
    <property type="term" value="C:bacterial-type flagellum filament cap"/>
    <property type="evidence" value="ECO:0007669"/>
    <property type="project" value="InterPro"/>
</dbReference>
<evidence type="ECO:0000256" key="3">
    <source>
        <dbReference type="ARBA" id="ARBA00023054"/>
    </source>
</evidence>
<comment type="subcellular location">
    <subcellularLocation>
        <location evidence="5">Secreted</location>
    </subcellularLocation>
    <subcellularLocation>
        <location evidence="5">Bacterial flagellum</location>
    </subcellularLocation>
</comment>
<evidence type="ECO:0000256" key="2">
    <source>
        <dbReference type="ARBA" id="ARBA00011255"/>
    </source>
</evidence>
<comment type="subunit">
    <text evidence="2 5">Homopentamer.</text>
</comment>
<evidence type="ECO:0000313" key="8">
    <source>
        <dbReference type="EMBL" id="AQQ59593.1"/>
    </source>
</evidence>